<feature type="region of interest" description="Disordered" evidence="1">
    <location>
        <begin position="43"/>
        <end position="85"/>
    </location>
</feature>
<sequence>MARDDRQRLDSKRQAGDVQLKLISLRNPRDILGRFSSVEFEAREGHRLASKQPQVGKGANPSAKEHDCGEIHSTQTEQDDRSERRQVQGNLWAWTAGTPFEIVDSAMRSKQRRIYRTPEIRPLPGTSDLMEFEIAGWQLACPQAPSEDIETRLSEWGEIGGMASSDASRT</sequence>
<dbReference type="Proteomes" id="UP000194127">
    <property type="component" value="Unassembled WGS sequence"/>
</dbReference>
<organism evidence="2 3">
    <name type="scientific">Postia placenta MAD-698-R-SB12</name>
    <dbReference type="NCBI Taxonomy" id="670580"/>
    <lineage>
        <taxon>Eukaryota</taxon>
        <taxon>Fungi</taxon>
        <taxon>Dikarya</taxon>
        <taxon>Basidiomycota</taxon>
        <taxon>Agaricomycotina</taxon>
        <taxon>Agaricomycetes</taxon>
        <taxon>Polyporales</taxon>
        <taxon>Adustoporiaceae</taxon>
        <taxon>Rhodonia</taxon>
    </lineage>
</organism>
<keyword evidence="3" id="KW-1185">Reference proteome</keyword>
<dbReference type="RefSeq" id="XP_024333005.1">
    <property type="nucleotide sequence ID" value="XM_024480087.1"/>
</dbReference>
<gene>
    <name evidence="2" type="ORF">POSPLADRAFT_1050868</name>
</gene>
<dbReference type="EMBL" id="KZ110615">
    <property type="protein sequence ID" value="OSX56211.1"/>
    <property type="molecule type" value="Genomic_DNA"/>
</dbReference>
<name>A0A1X6MIF7_9APHY</name>
<dbReference type="GeneID" id="36325037"/>
<accession>A0A1X6MIF7</accession>
<proteinExistence type="predicted"/>
<evidence type="ECO:0000313" key="3">
    <source>
        <dbReference type="Proteomes" id="UP000194127"/>
    </source>
</evidence>
<evidence type="ECO:0000313" key="2">
    <source>
        <dbReference type="EMBL" id="OSX56211.1"/>
    </source>
</evidence>
<reference evidence="2 3" key="1">
    <citation type="submission" date="2017-04" db="EMBL/GenBank/DDBJ databases">
        <title>Genome Sequence of the Model Brown-Rot Fungus Postia placenta SB12.</title>
        <authorList>
            <consortium name="DOE Joint Genome Institute"/>
            <person name="Gaskell J."/>
            <person name="Kersten P."/>
            <person name="Larrondo L.F."/>
            <person name="Canessa P."/>
            <person name="Martinez D."/>
            <person name="Hibbett D."/>
            <person name="Schmoll M."/>
            <person name="Kubicek C.P."/>
            <person name="Martinez A.T."/>
            <person name="Yadav J."/>
            <person name="Master E."/>
            <person name="Magnuson J.K."/>
            <person name="James T."/>
            <person name="Yaver D."/>
            <person name="Berka R."/>
            <person name="Labutti K."/>
            <person name="Lipzen A."/>
            <person name="Aerts A."/>
            <person name="Barry K."/>
            <person name="Henrissat B."/>
            <person name="Blanchette R."/>
            <person name="Grigoriev I."/>
            <person name="Cullen D."/>
        </authorList>
    </citation>
    <scope>NUCLEOTIDE SEQUENCE [LARGE SCALE GENOMIC DNA]</scope>
    <source>
        <strain evidence="2 3">MAD-698-R-SB12</strain>
    </source>
</reference>
<evidence type="ECO:0000256" key="1">
    <source>
        <dbReference type="SAM" id="MobiDB-lite"/>
    </source>
</evidence>
<dbReference type="AlphaFoldDB" id="A0A1X6MIF7"/>
<protein>
    <submittedName>
        <fullName evidence="2">Uncharacterized protein</fullName>
    </submittedName>
</protein>
<dbReference type="OrthoDB" id="10288299at2759"/>